<accession>A0A418X4S6</accession>
<name>A0A418X4S6_9BURK</name>
<gene>
    <name evidence="2" type="ORF">D3870_16645</name>
</gene>
<evidence type="ECO:0000313" key="2">
    <source>
        <dbReference type="EMBL" id="RJG07409.1"/>
    </source>
</evidence>
<reference evidence="2 3" key="1">
    <citation type="submission" date="2018-09" db="EMBL/GenBank/DDBJ databases">
        <authorList>
            <person name="Zhu H."/>
        </authorList>
    </citation>
    <scope>NUCLEOTIDE SEQUENCE [LARGE SCALE GENOMIC DNA]</scope>
    <source>
        <strain evidence="2 3">K2R10-39</strain>
    </source>
</reference>
<dbReference type="EMBL" id="QYUN01000002">
    <property type="protein sequence ID" value="RJG07409.1"/>
    <property type="molecule type" value="Genomic_DNA"/>
</dbReference>
<dbReference type="RefSeq" id="WP_119740837.1">
    <property type="nucleotide sequence ID" value="NZ_QYUN01000002.1"/>
</dbReference>
<dbReference type="Proteomes" id="UP000285190">
    <property type="component" value="Unassembled WGS sequence"/>
</dbReference>
<dbReference type="NCBIfam" id="TIGR02001">
    <property type="entry name" value="gcw_chp"/>
    <property type="match status" value="1"/>
</dbReference>
<dbReference type="AlphaFoldDB" id="A0A418X4S6"/>
<dbReference type="OrthoDB" id="9793561at2"/>
<dbReference type="Pfam" id="PF09694">
    <property type="entry name" value="Gcw_chp"/>
    <property type="match status" value="1"/>
</dbReference>
<evidence type="ECO:0000313" key="3">
    <source>
        <dbReference type="Proteomes" id="UP000285190"/>
    </source>
</evidence>
<keyword evidence="3" id="KW-1185">Reference proteome</keyword>
<keyword evidence="1" id="KW-0732">Signal</keyword>
<comment type="caution">
    <text evidence="2">The sequence shown here is derived from an EMBL/GenBank/DDBJ whole genome shotgun (WGS) entry which is preliminary data.</text>
</comment>
<protein>
    <submittedName>
        <fullName evidence="2">Uncharacterized protein</fullName>
    </submittedName>
</protein>
<organism evidence="2 3">
    <name type="scientific">Noviherbaspirillum cavernae</name>
    <dbReference type="NCBI Taxonomy" id="2320862"/>
    <lineage>
        <taxon>Bacteria</taxon>
        <taxon>Pseudomonadati</taxon>
        <taxon>Pseudomonadota</taxon>
        <taxon>Betaproteobacteria</taxon>
        <taxon>Burkholderiales</taxon>
        <taxon>Oxalobacteraceae</taxon>
        <taxon>Noviherbaspirillum</taxon>
    </lineage>
</organism>
<evidence type="ECO:0000256" key="1">
    <source>
        <dbReference type="SAM" id="SignalP"/>
    </source>
</evidence>
<dbReference type="InterPro" id="IPR010239">
    <property type="entry name" value="CHP02001"/>
</dbReference>
<proteinExistence type="predicted"/>
<feature type="chain" id="PRO_5019236408" evidence="1">
    <location>
        <begin position="23"/>
        <end position="266"/>
    </location>
</feature>
<feature type="signal peptide" evidence="1">
    <location>
        <begin position="1"/>
        <end position="22"/>
    </location>
</feature>
<sequence length="266" mass="28752">MKKTILAAAVFSAFASSAFAQAAAEQPAPEHTFTGNVAVVTDYRFRGISQTFKKPAIQGGFDYAHSSGFYVGNWNSNVSGVQYPQGGSIEMDFYAGYKFEPVKDVTGDVGFLYYYYPGAKVAGTSEKFDNGEIYFAVGYKWFSAKYSYGVTDFFGLNNTTAGLYAFTALNPSGNSKGSGYLDLNANFEIADKTTLNLHVGRQTVKSYGALSYTDYKIGVARDFGFATLGLAVIGTDADKDYWQATNGSSTRKLGETTAVLSLSKTF</sequence>